<dbReference type="EMBL" id="JACJJC010000026">
    <property type="protein sequence ID" value="MBM6704921.1"/>
    <property type="molecule type" value="Genomic_DNA"/>
</dbReference>
<reference evidence="1 2" key="1">
    <citation type="journal article" date="2021" name="Sci. Rep.">
        <title>The distribution of antibiotic resistance genes in chicken gut microbiota commensals.</title>
        <authorList>
            <person name="Juricova H."/>
            <person name="Matiasovicova J."/>
            <person name="Kubasova T."/>
            <person name="Cejkova D."/>
            <person name="Rychlik I."/>
        </authorList>
    </citation>
    <scope>NUCLEOTIDE SEQUENCE [LARGE SCALE GENOMIC DNA]</scope>
    <source>
        <strain evidence="1 2">An829</strain>
    </source>
</reference>
<protein>
    <submittedName>
        <fullName evidence="1">Uncharacterized protein</fullName>
    </submittedName>
</protein>
<evidence type="ECO:0000313" key="2">
    <source>
        <dbReference type="Proteomes" id="UP000715095"/>
    </source>
</evidence>
<dbReference type="RefSeq" id="WP_205104412.1">
    <property type="nucleotide sequence ID" value="NZ_JACJJC010000026.1"/>
</dbReference>
<dbReference type="Proteomes" id="UP000715095">
    <property type="component" value="Unassembled WGS sequence"/>
</dbReference>
<comment type="caution">
    <text evidence="1">The sequence shown here is derived from an EMBL/GenBank/DDBJ whole genome shotgun (WGS) entry which is preliminary data.</text>
</comment>
<keyword evidence="2" id="KW-1185">Reference proteome</keyword>
<accession>A0ABS2DUB8</accession>
<name>A0ABS2DUB8_9BURK</name>
<organism evidence="1 2">
    <name type="scientific">Sutterella massiliensis</name>
    <dbReference type="NCBI Taxonomy" id="1816689"/>
    <lineage>
        <taxon>Bacteria</taxon>
        <taxon>Pseudomonadati</taxon>
        <taxon>Pseudomonadota</taxon>
        <taxon>Betaproteobacteria</taxon>
        <taxon>Burkholderiales</taxon>
        <taxon>Sutterellaceae</taxon>
        <taxon>Sutterella</taxon>
    </lineage>
</organism>
<gene>
    <name evidence="1" type="ORF">H6A60_10585</name>
</gene>
<sequence length="176" mass="20143">MNSISAQASIHSNSDSPDGISVEYVQRSENWGSFKLCLPNICSWRAVSVQGQKMLYVDFVKGHFINFEIDVTALSDAVLADWLVDKDTVEADVQVDGKTVHSVVVTRDLRRTNRTLRMFFLVDRFGEDFLEELKNGKTLHVRYHIHSRTYGDRFLIRGSDKAIELAFEMSKRDARP</sequence>
<proteinExistence type="predicted"/>
<evidence type="ECO:0000313" key="1">
    <source>
        <dbReference type="EMBL" id="MBM6704921.1"/>
    </source>
</evidence>